<keyword evidence="2" id="KW-1185">Reference proteome</keyword>
<organism evidence="1 2">
    <name type="scientific">Undibacterium arcticum</name>
    <dbReference type="NCBI Taxonomy" id="1762892"/>
    <lineage>
        <taxon>Bacteria</taxon>
        <taxon>Pseudomonadati</taxon>
        <taxon>Pseudomonadota</taxon>
        <taxon>Betaproteobacteria</taxon>
        <taxon>Burkholderiales</taxon>
        <taxon>Oxalobacteraceae</taxon>
        <taxon>Undibacterium</taxon>
    </lineage>
</organism>
<accession>A0ABV7F100</accession>
<reference evidence="2" key="1">
    <citation type="journal article" date="2019" name="Int. J. Syst. Evol. Microbiol.">
        <title>The Global Catalogue of Microorganisms (GCM) 10K type strain sequencing project: providing services to taxonomists for standard genome sequencing and annotation.</title>
        <authorList>
            <consortium name="The Broad Institute Genomics Platform"/>
            <consortium name="The Broad Institute Genome Sequencing Center for Infectious Disease"/>
            <person name="Wu L."/>
            <person name="Ma J."/>
        </authorList>
    </citation>
    <scope>NUCLEOTIDE SEQUENCE [LARGE SCALE GENOMIC DNA]</scope>
    <source>
        <strain evidence="2">KCTC 42986</strain>
    </source>
</reference>
<sequence>MTAMAEKTTAIKDEYTRKVSGETFQYEVEYSSGETVAWSARVYQDGILKGEPNGTIIDNAFTGEALKVYIVSYMEGIIERGLGIAE</sequence>
<dbReference type="EMBL" id="JBHRTP010000036">
    <property type="protein sequence ID" value="MFC3108714.1"/>
    <property type="molecule type" value="Genomic_DNA"/>
</dbReference>
<comment type="caution">
    <text evidence="1">The sequence shown here is derived from an EMBL/GenBank/DDBJ whole genome shotgun (WGS) entry which is preliminary data.</text>
</comment>
<dbReference type="RefSeq" id="WP_390323289.1">
    <property type="nucleotide sequence ID" value="NZ_JBHRTP010000036.1"/>
</dbReference>
<proteinExistence type="predicted"/>
<dbReference type="Proteomes" id="UP001595530">
    <property type="component" value="Unassembled WGS sequence"/>
</dbReference>
<evidence type="ECO:0000313" key="1">
    <source>
        <dbReference type="EMBL" id="MFC3108714.1"/>
    </source>
</evidence>
<gene>
    <name evidence="1" type="ORF">ACFOFO_12200</name>
</gene>
<protein>
    <submittedName>
        <fullName evidence="1">Uncharacterized protein</fullName>
    </submittedName>
</protein>
<evidence type="ECO:0000313" key="2">
    <source>
        <dbReference type="Proteomes" id="UP001595530"/>
    </source>
</evidence>
<name>A0ABV7F100_9BURK</name>